<reference evidence="1" key="1">
    <citation type="journal article" date="2021" name="PeerJ">
        <title>Extensive microbial diversity within the chicken gut microbiome revealed by metagenomics and culture.</title>
        <authorList>
            <person name="Gilroy R."/>
            <person name="Ravi A."/>
            <person name="Getino M."/>
            <person name="Pursley I."/>
            <person name="Horton D.L."/>
            <person name="Alikhan N.F."/>
            <person name="Baker D."/>
            <person name="Gharbi K."/>
            <person name="Hall N."/>
            <person name="Watson M."/>
            <person name="Adriaenssens E.M."/>
            <person name="Foster-Nyarko E."/>
            <person name="Jarju S."/>
            <person name="Secka A."/>
            <person name="Antonio M."/>
            <person name="Oren A."/>
            <person name="Chaudhuri R.R."/>
            <person name="La Ragione R."/>
            <person name="Hildebrand F."/>
            <person name="Pallen M.J."/>
        </authorList>
    </citation>
    <scope>NUCLEOTIDE SEQUENCE</scope>
    <source>
        <strain evidence="1">CHK192-9172</strain>
    </source>
</reference>
<evidence type="ECO:0000313" key="2">
    <source>
        <dbReference type="Proteomes" id="UP000824024"/>
    </source>
</evidence>
<name>A0A9D2D417_9FIRM</name>
<dbReference type="AlphaFoldDB" id="A0A9D2D417"/>
<dbReference type="Proteomes" id="UP000824024">
    <property type="component" value="Unassembled WGS sequence"/>
</dbReference>
<reference evidence="1" key="2">
    <citation type="submission" date="2021-04" db="EMBL/GenBank/DDBJ databases">
        <authorList>
            <person name="Gilroy R."/>
        </authorList>
    </citation>
    <scope>NUCLEOTIDE SEQUENCE</scope>
    <source>
        <strain evidence="1">CHK192-9172</strain>
    </source>
</reference>
<accession>A0A9D2D417</accession>
<sequence>KRKDIETMNTDTRELLKECSAGCRMAVQNLNQIMDFAENEKLKDMILKYKEEHIRIEEETEKILKECKESGKEPGLLAEAFAKITTEMKLMLKSDSGQIAKLLMDGCNMGVQSIEEAIHKYGGASRETKELAEKIVRLEETMVQDLKQFL</sequence>
<comment type="caution">
    <text evidence="1">The sequence shown here is derived from an EMBL/GenBank/DDBJ whole genome shotgun (WGS) entry which is preliminary data.</text>
</comment>
<dbReference type="InterPro" id="IPR012347">
    <property type="entry name" value="Ferritin-like"/>
</dbReference>
<gene>
    <name evidence="1" type="ORF">IAA08_09480</name>
</gene>
<feature type="non-terminal residue" evidence="1">
    <location>
        <position position="1"/>
    </location>
</feature>
<dbReference type="Gene3D" id="1.20.1260.10">
    <property type="match status" value="1"/>
</dbReference>
<dbReference type="EMBL" id="DXCH01000262">
    <property type="protein sequence ID" value="HIZ08153.1"/>
    <property type="molecule type" value="Genomic_DNA"/>
</dbReference>
<protein>
    <recommendedName>
        <fullName evidence="3">DUF2383 domain-containing protein</fullName>
    </recommendedName>
</protein>
<organism evidence="1 2">
    <name type="scientific">Candidatus Eubacterium avistercoris</name>
    <dbReference type="NCBI Taxonomy" id="2838567"/>
    <lineage>
        <taxon>Bacteria</taxon>
        <taxon>Bacillati</taxon>
        <taxon>Bacillota</taxon>
        <taxon>Clostridia</taxon>
        <taxon>Eubacteriales</taxon>
        <taxon>Eubacteriaceae</taxon>
        <taxon>Eubacterium</taxon>
    </lineage>
</organism>
<evidence type="ECO:0000313" key="1">
    <source>
        <dbReference type="EMBL" id="HIZ08153.1"/>
    </source>
</evidence>
<proteinExistence type="predicted"/>
<evidence type="ECO:0008006" key="3">
    <source>
        <dbReference type="Google" id="ProtNLM"/>
    </source>
</evidence>